<evidence type="ECO:0000313" key="3">
    <source>
        <dbReference type="Proteomes" id="UP000827092"/>
    </source>
</evidence>
<feature type="region of interest" description="Disordered" evidence="1">
    <location>
        <begin position="313"/>
        <end position="336"/>
    </location>
</feature>
<sequence length="336" mass="36798">MATLLIHWPRHFMPILSGAVLKRLSKTMLKIKGDRGSLCVTPRPGRNGAEFAPIKVSDGRTVTSLLGRKILRDSSTLSGTRPTLTQMVKKFAFTLSGTRFQLLALTPSGHAADAYLILQLATSLMVIGHIRSSPPSTRVTGGKPLKSLSNWTESFITLVQYSNRQPPPQVSFSFYCFSSSPDGLSPSAPMERPRYTSDSLRASLGSHQSSPALSPGRKDSGGHQYRLSACRIHPRAAVNSLIAYLIMKTSGPGRNGGGALKTEEGHKERQDVWSPNPLTRQLRCTKNPPSYELNHSSLGSSHRRAFFAGRLSPELAHRKGDNDDLPPFRKKPHPKT</sequence>
<feature type="compositionally biased region" description="Basic and acidic residues" evidence="1">
    <location>
        <begin position="261"/>
        <end position="271"/>
    </location>
</feature>
<gene>
    <name evidence="2" type="ORF">JTE90_015727</name>
</gene>
<dbReference type="Proteomes" id="UP000827092">
    <property type="component" value="Unassembled WGS sequence"/>
</dbReference>
<name>A0AAV6TYB2_9ARAC</name>
<comment type="caution">
    <text evidence="2">The sequence shown here is derived from an EMBL/GenBank/DDBJ whole genome shotgun (WGS) entry which is preliminary data.</text>
</comment>
<evidence type="ECO:0000256" key="1">
    <source>
        <dbReference type="SAM" id="MobiDB-lite"/>
    </source>
</evidence>
<keyword evidence="3" id="KW-1185">Reference proteome</keyword>
<reference evidence="2 3" key="1">
    <citation type="journal article" date="2022" name="Nat. Ecol. Evol.">
        <title>A masculinizing supergene underlies an exaggerated male reproductive morph in a spider.</title>
        <authorList>
            <person name="Hendrickx F."/>
            <person name="De Corte Z."/>
            <person name="Sonet G."/>
            <person name="Van Belleghem S.M."/>
            <person name="Kostlbacher S."/>
            <person name="Vangestel C."/>
        </authorList>
    </citation>
    <scope>NUCLEOTIDE SEQUENCE [LARGE SCALE GENOMIC DNA]</scope>
    <source>
        <strain evidence="2">W744_W776</strain>
    </source>
</reference>
<feature type="region of interest" description="Disordered" evidence="1">
    <location>
        <begin position="254"/>
        <end position="276"/>
    </location>
</feature>
<proteinExistence type="predicted"/>
<protein>
    <submittedName>
        <fullName evidence="2">Uncharacterized protein</fullName>
    </submittedName>
</protein>
<evidence type="ECO:0000313" key="2">
    <source>
        <dbReference type="EMBL" id="KAG8177075.1"/>
    </source>
</evidence>
<feature type="compositionally biased region" description="Polar residues" evidence="1">
    <location>
        <begin position="201"/>
        <end position="212"/>
    </location>
</feature>
<feature type="region of interest" description="Disordered" evidence="1">
    <location>
        <begin position="201"/>
        <end position="222"/>
    </location>
</feature>
<organism evidence="2 3">
    <name type="scientific">Oedothorax gibbosus</name>
    <dbReference type="NCBI Taxonomy" id="931172"/>
    <lineage>
        <taxon>Eukaryota</taxon>
        <taxon>Metazoa</taxon>
        <taxon>Ecdysozoa</taxon>
        <taxon>Arthropoda</taxon>
        <taxon>Chelicerata</taxon>
        <taxon>Arachnida</taxon>
        <taxon>Araneae</taxon>
        <taxon>Araneomorphae</taxon>
        <taxon>Entelegynae</taxon>
        <taxon>Araneoidea</taxon>
        <taxon>Linyphiidae</taxon>
        <taxon>Erigoninae</taxon>
        <taxon>Oedothorax</taxon>
    </lineage>
</organism>
<dbReference type="EMBL" id="JAFNEN010000822">
    <property type="protein sequence ID" value="KAG8177075.1"/>
    <property type="molecule type" value="Genomic_DNA"/>
</dbReference>
<dbReference type="AlphaFoldDB" id="A0AAV6TYB2"/>
<accession>A0AAV6TYB2</accession>